<dbReference type="AlphaFoldDB" id="A0A060SXF1"/>
<dbReference type="Gene3D" id="3.40.30.10">
    <property type="entry name" value="Glutaredoxin"/>
    <property type="match status" value="1"/>
</dbReference>
<organism evidence="8 9">
    <name type="scientific">Pycnoporus cinnabarinus</name>
    <name type="common">Cinnabar-red polypore</name>
    <name type="synonym">Trametes cinnabarina</name>
    <dbReference type="NCBI Taxonomy" id="5643"/>
    <lineage>
        <taxon>Eukaryota</taxon>
        <taxon>Fungi</taxon>
        <taxon>Dikarya</taxon>
        <taxon>Basidiomycota</taxon>
        <taxon>Agaricomycotina</taxon>
        <taxon>Agaricomycetes</taxon>
        <taxon>Polyporales</taxon>
        <taxon>Polyporaceae</taxon>
        <taxon>Trametes</taxon>
    </lineage>
</organism>
<dbReference type="GO" id="GO:0005829">
    <property type="term" value="C:cytosol"/>
    <property type="evidence" value="ECO:0007669"/>
    <property type="project" value="TreeGrafter"/>
</dbReference>
<protein>
    <recommendedName>
        <fullName evidence="7">Redoxin domain-containing protein</fullName>
    </recommendedName>
</protein>
<evidence type="ECO:0000256" key="3">
    <source>
        <dbReference type="ARBA" id="ARBA00022862"/>
    </source>
</evidence>
<dbReference type="GO" id="GO:0042744">
    <property type="term" value="P:hydrogen peroxide catabolic process"/>
    <property type="evidence" value="ECO:0007669"/>
    <property type="project" value="TreeGrafter"/>
</dbReference>
<dbReference type="InterPro" id="IPR037944">
    <property type="entry name" value="PRX5-like"/>
</dbReference>
<dbReference type="GO" id="GO:0008379">
    <property type="term" value="F:thioredoxin peroxidase activity"/>
    <property type="evidence" value="ECO:0007669"/>
    <property type="project" value="InterPro"/>
</dbReference>
<dbReference type="InterPro" id="IPR036249">
    <property type="entry name" value="Thioredoxin-like_sf"/>
</dbReference>
<name>A0A060SXF1_PYCCI</name>
<reference evidence="8" key="1">
    <citation type="submission" date="2014-01" db="EMBL/GenBank/DDBJ databases">
        <title>The genome of the white-rot fungus Pycnoporus cinnabarinus: a basidiomycete model with a versatile arsenal for lignocellulosic biomass breakdown.</title>
        <authorList>
            <person name="Levasseur A."/>
            <person name="Lomascolo A."/>
            <person name="Ruiz-Duenas F.J."/>
            <person name="Uzan E."/>
            <person name="Piumi F."/>
            <person name="Kues U."/>
            <person name="Ram A.F.J."/>
            <person name="Murat C."/>
            <person name="Haon M."/>
            <person name="Benoit I."/>
            <person name="Arfi Y."/>
            <person name="Chevret D."/>
            <person name="Drula E."/>
            <person name="Kwon M.J."/>
            <person name="Gouret P."/>
            <person name="Lesage-Meessen L."/>
            <person name="Lombard V."/>
            <person name="Mariette J."/>
            <person name="Noirot C."/>
            <person name="Park J."/>
            <person name="Patyshakuliyeva A."/>
            <person name="Wieneger R.A.B."/>
            <person name="Wosten H.A.B."/>
            <person name="Martin F."/>
            <person name="Coutinho P.M."/>
            <person name="de Vries R."/>
            <person name="Martinez A.T."/>
            <person name="Klopp C."/>
            <person name="Pontarotti P."/>
            <person name="Henrissat B."/>
            <person name="Record E."/>
        </authorList>
    </citation>
    <scope>NUCLEOTIDE SEQUENCE [LARGE SCALE GENOMIC DNA]</scope>
    <source>
        <strain evidence="8">BRFM137</strain>
    </source>
</reference>
<sequence>MASLLAGATKTAHSLATSLLSVAEAKVGSTIPLKVPVKEDDPEKTFTFQERLKGKNVFVGVPGAFTGTCSAQVPGYIKAYDKFKEKGVENIYIVAVNDVLRHESVEAAACSGGLTYVPSPLQWLEVYVDFPRMNQPKACTSSLTTKARSSALSVCSSTRRPCSARLVQSSFAALPPYVPSLVMHYDGGMLSASPALLVREVFWDYDVEVLDPARPVRLGCRLPATSAFSSWERPGDDDVPA</sequence>
<feature type="active site" description="Cysteine sulfenic acid (-SOH) intermediate" evidence="6">
    <location>
        <position position="69"/>
    </location>
</feature>
<comment type="similarity">
    <text evidence="1">Belongs to the peroxiredoxin family. Prx5 subfamily.</text>
</comment>
<dbReference type="SUPFAM" id="SSF52833">
    <property type="entry name" value="Thioredoxin-like"/>
    <property type="match status" value="1"/>
</dbReference>
<dbReference type="Pfam" id="PF08534">
    <property type="entry name" value="Redoxin"/>
    <property type="match status" value="1"/>
</dbReference>
<evidence type="ECO:0000259" key="7">
    <source>
        <dbReference type="Pfam" id="PF08534"/>
    </source>
</evidence>
<evidence type="ECO:0000256" key="6">
    <source>
        <dbReference type="PIRSR" id="PIRSR637944-1"/>
    </source>
</evidence>
<dbReference type="PANTHER" id="PTHR10430:SF39">
    <property type="entry name" value="PEROXISOMAL MEMBRANE ASSOCIATED PROTEIN 20"/>
    <property type="match status" value="1"/>
</dbReference>
<evidence type="ECO:0000256" key="5">
    <source>
        <dbReference type="ARBA" id="ARBA00023284"/>
    </source>
</evidence>
<dbReference type="HOGENOM" id="CLU_1152267_0_0_1"/>
<dbReference type="PANTHER" id="PTHR10430">
    <property type="entry name" value="PEROXIREDOXIN"/>
    <property type="match status" value="1"/>
</dbReference>
<evidence type="ECO:0000313" key="9">
    <source>
        <dbReference type="Proteomes" id="UP000029665"/>
    </source>
</evidence>
<dbReference type="GO" id="GO:0005777">
    <property type="term" value="C:peroxisome"/>
    <property type="evidence" value="ECO:0007669"/>
    <property type="project" value="TreeGrafter"/>
</dbReference>
<evidence type="ECO:0000256" key="2">
    <source>
        <dbReference type="ARBA" id="ARBA00022559"/>
    </source>
</evidence>
<keyword evidence="9" id="KW-1185">Reference proteome</keyword>
<gene>
    <name evidence="8" type="ORF">BN946_scf184594.g11</name>
</gene>
<evidence type="ECO:0000256" key="4">
    <source>
        <dbReference type="ARBA" id="ARBA00023002"/>
    </source>
</evidence>
<dbReference type="EMBL" id="CCBP010000425">
    <property type="protein sequence ID" value="CDO76904.1"/>
    <property type="molecule type" value="Genomic_DNA"/>
</dbReference>
<proteinExistence type="inferred from homology"/>
<evidence type="ECO:0000256" key="1">
    <source>
        <dbReference type="ARBA" id="ARBA00010505"/>
    </source>
</evidence>
<keyword evidence="5" id="KW-0676">Redox-active center</keyword>
<dbReference type="Proteomes" id="UP000029665">
    <property type="component" value="Unassembled WGS sequence"/>
</dbReference>
<dbReference type="InterPro" id="IPR013740">
    <property type="entry name" value="Redoxin"/>
</dbReference>
<accession>A0A060SXF1</accession>
<keyword evidence="2" id="KW-0575">Peroxidase</keyword>
<dbReference type="GO" id="GO:0045454">
    <property type="term" value="P:cell redox homeostasis"/>
    <property type="evidence" value="ECO:0007669"/>
    <property type="project" value="TreeGrafter"/>
</dbReference>
<feature type="domain" description="Redoxin" evidence="7">
    <location>
        <begin position="27"/>
        <end position="113"/>
    </location>
</feature>
<evidence type="ECO:0000313" key="8">
    <source>
        <dbReference type="EMBL" id="CDO76904.1"/>
    </source>
</evidence>
<dbReference type="GO" id="GO:0034599">
    <property type="term" value="P:cellular response to oxidative stress"/>
    <property type="evidence" value="ECO:0007669"/>
    <property type="project" value="InterPro"/>
</dbReference>
<dbReference type="STRING" id="5643.A0A060SXF1"/>
<dbReference type="GO" id="GO:0005739">
    <property type="term" value="C:mitochondrion"/>
    <property type="evidence" value="ECO:0007669"/>
    <property type="project" value="TreeGrafter"/>
</dbReference>
<dbReference type="OrthoDB" id="1882547at2759"/>
<keyword evidence="3" id="KW-0049">Antioxidant</keyword>
<keyword evidence="4" id="KW-0560">Oxidoreductase</keyword>
<comment type="caution">
    <text evidence="8">The sequence shown here is derived from an EMBL/GenBank/DDBJ whole genome shotgun (WGS) entry which is preliminary data.</text>
</comment>